<name>A0A0C9NCV1_SPHPI</name>
<reference evidence="1 2" key="1">
    <citation type="submission" date="2014-08" db="EMBL/GenBank/DDBJ databases">
        <title>Whole genome shotgun sequence of Sphingomonas paucimobilis NBRC 13935.</title>
        <authorList>
            <person name="Hosoyama A."/>
            <person name="Hashimoto M."/>
            <person name="Hosoyama Y."/>
            <person name="Noguchi M."/>
            <person name="Uohara A."/>
            <person name="Ohji S."/>
            <person name="Katano-Makiyama Y."/>
            <person name="Ichikawa N."/>
            <person name="Kimura A."/>
            <person name="Yamazoe A."/>
            <person name="Fujita N."/>
        </authorList>
    </citation>
    <scope>NUCLEOTIDE SEQUENCE [LARGE SCALE GENOMIC DNA]</scope>
    <source>
        <strain evidence="1 2">NBRC 13935</strain>
    </source>
</reference>
<dbReference type="Proteomes" id="UP000032025">
    <property type="component" value="Unassembled WGS sequence"/>
</dbReference>
<proteinExistence type="predicted"/>
<gene>
    <name evidence="1" type="ORF">SP6_30_02680</name>
</gene>
<dbReference type="GeneID" id="78528709"/>
<evidence type="ECO:0000313" key="1">
    <source>
        <dbReference type="EMBL" id="GAN14127.1"/>
    </source>
</evidence>
<dbReference type="AlphaFoldDB" id="A0A0C9NCV1"/>
<evidence type="ECO:0000313" key="2">
    <source>
        <dbReference type="Proteomes" id="UP000032025"/>
    </source>
</evidence>
<accession>A0A0C9NCV1</accession>
<dbReference type="RefSeq" id="WP_053003284.1">
    <property type="nucleotide sequence ID" value="NZ_BBJS01000030.1"/>
</dbReference>
<protein>
    <submittedName>
        <fullName evidence="1">DNA, contig: SP630</fullName>
    </submittedName>
</protein>
<comment type="caution">
    <text evidence="1">The sequence shown here is derived from an EMBL/GenBank/DDBJ whole genome shotgun (WGS) entry which is preliminary data.</text>
</comment>
<organism evidence="1 2">
    <name type="scientific">Sphingomonas paucimobilis NBRC 13935</name>
    <dbReference type="NCBI Taxonomy" id="1219050"/>
    <lineage>
        <taxon>Bacteria</taxon>
        <taxon>Pseudomonadati</taxon>
        <taxon>Pseudomonadota</taxon>
        <taxon>Alphaproteobacteria</taxon>
        <taxon>Sphingomonadales</taxon>
        <taxon>Sphingomonadaceae</taxon>
        <taxon>Sphingomonas</taxon>
    </lineage>
</organism>
<dbReference type="EMBL" id="BBJS01000030">
    <property type="protein sequence ID" value="GAN14127.1"/>
    <property type="molecule type" value="Genomic_DNA"/>
</dbReference>
<sequence length="165" mass="18258">MADDLPRLADLPIPDTVQPGRGWSPFMLEMAAHIAPKHILTLVDRFGGQDIYVPIAVENSPFLDVLPADTVATISRVYGRERLKIPTAREALARARRAPVIAAVRAGRLTRNEAARMIGSSRRYVAYLANQTNEADDAPVFVPRRTVDSRQIEMFPEPPAPVHPD</sequence>
<keyword evidence="2" id="KW-1185">Reference proteome</keyword>